<dbReference type="EMBL" id="QWIV01000013">
    <property type="protein sequence ID" value="RMZ59706.1"/>
    <property type="molecule type" value="Genomic_DNA"/>
</dbReference>
<gene>
    <name evidence="3" type="ORF">D1632_08765</name>
</gene>
<evidence type="ECO:0000313" key="4">
    <source>
        <dbReference type="Proteomes" id="UP000267524"/>
    </source>
</evidence>
<dbReference type="Gene3D" id="1.10.443.10">
    <property type="entry name" value="Intergrase catalytic core"/>
    <property type="match status" value="1"/>
</dbReference>
<name>A0A3M7LDZ1_9FLAO</name>
<dbReference type="Pfam" id="PF00589">
    <property type="entry name" value="Phage_integrase"/>
    <property type="match status" value="1"/>
</dbReference>
<evidence type="ECO:0000313" key="3">
    <source>
        <dbReference type="EMBL" id="RMZ59706.1"/>
    </source>
</evidence>
<dbReference type="GO" id="GO:0003677">
    <property type="term" value="F:DNA binding"/>
    <property type="evidence" value="ECO:0007669"/>
    <property type="project" value="InterPro"/>
</dbReference>
<proteinExistence type="predicted"/>
<reference evidence="3 4" key="1">
    <citation type="submission" date="2018-08" db="EMBL/GenBank/DDBJ databases">
        <title>Chryseobacterium nematophagum: a novel matrix digesting pathogen of nematodes.</title>
        <authorList>
            <person name="Page A."/>
            <person name="Roberts M."/>
            <person name="Felix M.-A."/>
            <person name="Weir W."/>
        </authorList>
    </citation>
    <scope>NUCLEOTIDE SEQUENCE [LARGE SCALE GENOMIC DNA]</scope>
    <source>
        <strain evidence="3 4">JUb275</strain>
    </source>
</reference>
<sequence length="62" mass="7349">MIYISALFCTRYKYLFRNTVFLLRHSIASHLLQKGMEITQIQQFLGHSSLESTQIYTHLINE</sequence>
<evidence type="ECO:0000259" key="2">
    <source>
        <dbReference type="PROSITE" id="PS51898"/>
    </source>
</evidence>
<organism evidence="3 4">
    <name type="scientific">Chryseobacterium nematophagum</name>
    <dbReference type="NCBI Taxonomy" id="2305228"/>
    <lineage>
        <taxon>Bacteria</taxon>
        <taxon>Pseudomonadati</taxon>
        <taxon>Bacteroidota</taxon>
        <taxon>Flavobacteriia</taxon>
        <taxon>Flavobacteriales</taxon>
        <taxon>Weeksellaceae</taxon>
        <taxon>Chryseobacterium group</taxon>
        <taxon>Chryseobacterium</taxon>
    </lineage>
</organism>
<accession>A0A3M7LDZ1</accession>
<dbReference type="SUPFAM" id="SSF56349">
    <property type="entry name" value="DNA breaking-rejoining enzymes"/>
    <property type="match status" value="1"/>
</dbReference>
<dbReference type="InterPro" id="IPR013762">
    <property type="entry name" value="Integrase-like_cat_sf"/>
</dbReference>
<dbReference type="AlphaFoldDB" id="A0A3M7LDZ1"/>
<keyword evidence="1" id="KW-0233">DNA recombination</keyword>
<keyword evidence="4" id="KW-1185">Reference proteome</keyword>
<evidence type="ECO:0000256" key="1">
    <source>
        <dbReference type="ARBA" id="ARBA00023172"/>
    </source>
</evidence>
<protein>
    <recommendedName>
        <fullName evidence="2">Tyr recombinase domain-containing protein</fullName>
    </recommendedName>
</protein>
<dbReference type="InterPro" id="IPR011010">
    <property type="entry name" value="DNA_brk_join_enz"/>
</dbReference>
<feature type="domain" description="Tyr recombinase" evidence="2">
    <location>
        <begin position="1"/>
        <end position="62"/>
    </location>
</feature>
<dbReference type="GO" id="GO:0006310">
    <property type="term" value="P:DNA recombination"/>
    <property type="evidence" value="ECO:0007669"/>
    <property type="project" value="UniProtKB-KW"/>
</dbReference>
<dbReference type="PROSITE" id="PS51898">
    <property type="entry name" value="TYR_RECOMBINASE"/>
    <property type="match status" value="1"/>
</dbReference>
<comment type="caution">
    <text evidence="3">The sequence shown here is derived from an EMBL/GenBank/DDBJ whole genome shotgun (WGS) entry which is preliminary data.</text>
</comment>
<dbReference type="InterPro" id="IPR002104">
    <property type="entry name" value="Integrase_catalytic"/>
</dbReference>
<dbReference type="Proteomes" id="UP000267524">
    <property type="component" value="Unassembled WGS sequence"/>
</dbReference>
<dbReference type="GO" id="GO:0015074">
    <property type="term" value="P:DNA integration"/>
    <property type="evidence" value="ECO:0007669"/>
    <property type="project" value="InterPro"/>
</dbReference>